<evidence type="ECO:0000313" key="3">
    <source>
        <dbReference type="Proteomes" id="UP001589575"/>
    </source>
</evidence>
<feature type="region of interest" description="Disordered" evidence="1">
    <location>
        <begin position="1"/>
        <end position="38"/>
    </location>
</feature>
<dbReference type="EMBL" id="JBHMFI010000001">
    <property type="protein sequence ID" value="MFB9071843.1"/>
    <property type="molecule type" value="Genomic_DNA"/>
</dbReference>
<accession>A0ABV5FYU3</accession>
<reference evidence="2 3" key="1">
    <citation type="submission" date="2024-09" db="EMBL/GenBank/DDBJ databases">
        <authorList>
            <person name="Sun Q."/>
            <person name="Mori K."/>
        </authorList>
    </citation>
    <scope>NUCLEOTIDE SEQUENCE [LARGE SCALE GENOMIC DNA]</scope>
    <source>
        <strain evidence="2 3">CCM 7609</strain>
    </source>
</reference>
<organism evidence="2 3">
    <name type="scientific">Citricoccus parietis</name>
    <dbReference type="NCBI Taxonomy" id="592307"/>
    <lineage>
        <taxon>Bacteria</taxon>
        <taxon>Bacillati</taxon>
        <taxon>Actinomycetota</taxon>
        <taxon>Actinomycetes</taxon>
        <taxon>Micrococcales</taxon>
        <taxon>Micrococcaceae</taxon>
        <taxon>Citricoccus</taxon>
    </lineage>
</organism>
<proteinExistence type="predicted"/>
<comment type="caution">
    <text evidence="2">The sequence shown here is derived from an EMBL/GenBank/DDBJ whole genome shotgun (WGS) entry which is preliminary data.</text>
</comment>
<evidence type="ECO:0000256" key="1">
    <source>
        <dbReference type="SAM" id="MobiDB-lite"/>
    </source>
</evidence>
<dbReference type="Proteomes" id="UP001589575">
    <property type="component" value="Unassembled WGS sequence"/>
</dbReference>
<gene>
    <name evidence="2" type="ORF">ACFFX0_11775</name>
</gene>
<feature type="compositionally biased region" description="Basic and acidic residues" evidence="1">
    <location>
        <begin position="1"/>
        <end position="11"/>
    </location>
</feature>
<evidence type="ECO:0000313" key="2">
    <source>
        <dbReference type="EMBL" id="MFB9071843.1"/>
    </source>
</evidence>
<keyword evidence="3" id="KW-1185">Reference proteome</keyword>
<name>A0ABV5FYU3_9MICC</name>
<protein>
    <submittedName>
        <fullName evidence="2">Uncharacterized protein</fullName>
    </submittedName>
</protein>
<sequence length="61" mass="6447">MRRAPRGERGPRAPRCRRGTPRQARAPGASPHPATVTLVGRPRCAAAVAGPAPRVRPASCR</sequence>